<dbReference type="Proteomes" id="UP000683925">
    <property type="component" value="Unassembled WGS sequence"/>
</dbReference>
<keyword evidence="2" id="KW-1185">Reference proteome</keyword>
<gene>
    <name evidence="1" type="ORF">POCTA_138.1.T0410006</name>
</gene>
<accession>A0A8S1UE07</accession>
<comment type="caution">
    <text evidence="1">The sequence shown here is derived from an EMBL/GenBank/DDBJ whole genome shotgun (WGS) entry which is preliminary data.</text>
</comment>
<organism evidence="1 2">
    <name type="scientific">Paramecium octaurelia</name>
    <dbReference type="NCBI Taxonomy" id="43137"/>
    <lineage>
        <taxon>Eukaryota</taxon>
        <taxon>Sar</taxon>
        <taxon>Alveolata</taxon>
        <taxon>Ciliophora</taxon>
        <taxon>Intramacronucleata</taxon>
        <taxon>Oligohymenophorea</taxon>
        <taxon>Peniculida</taxon>
        <taxon>Parameciidae</taxon>
        <taxon>Paramecium</taxon>
    </lineage>
</organism>
<evidence type="ECO:0000313" key="2">
    <source>
        <dbReference type="Proteomes" id="UP000683925"/>
    </source>
</evidence>
<name>A0A8S1UE07_PAROT</name>
<reference evidence="1" key="1">
    <citation type="submission" date="2021-01" db="EMBL/GenBank/DDBJ databases">
        <authorList>
            <consortium name="Genoscope - CEA"/>
            <person name="William W."/>
        </authorList>
    </citation>
    <scope>NUCLEOTIDE SEQUENCE</scope>
</reference>
<sequence length="66" mass="8024">MKIVIKFFQFLFIQQSTQVEKNWKKYLSINLPLKFNLKPEQTHMHIHKVDYKLPKKTLFFQGPNSD</sequence>
<proteinExistence type="predicted"/>
<dbReference type="EMBL" id="CAJJDP010000041">
    <property type="protein sequence ID" value="CAD8161969.1"/>
    <property type="molecule type" value="Genomic_DNA"/>
</dbReference>
<protein>
    <submittedName>
        <fullName evidence="1">Uncharacterized protein</fullName>
    </submittedName>
</protein>
<evidence type="ECO:0000313" key="1">
    <source>
        <dbReference type="EMBL" id="CAD8161969.1"/>
    </source>
</evidence>
<dbReference type="AlphaFoldDB" id="A0A8S1UE07"/>